<reference evidence="1 2" key="2">
    <citation type="submission" date="2013-12" db="EMBL/GenBank/DDBJ databases">
        <authorList>
            <person name="Yu Y."/>
            <person name="Lee S."/>
            <person name="de Baynast K."/>
            <person name="Wissotski M."/>
            <person name="Liu L."/>
            <person name="Talag J."/>
            <person name="Goicoechea J."/>
            <person name="Angelova A."/>
            <person name="Jetty R."/>
            <person name="Kudrna D."/>
            <person name="Golser W."/>
            <person name="Rivera L."/>
            <person name="Zhang J."/>
            <person name="Wing R."/>
        </authorList>
    </citation>
    <scope>NUCLEOTIDE SEQUENCE</scope>
</reference>
<proteinExistence type="predicted"/>
<protein>
    <submittedName>
        <fullName evidence="1">Uncharacterized protein</fullName>
    </submittedName>
</protein>
<dbReference type="EnsemblPlants" id="LPERR05G23150.2">
    <property type="protein sequence ID" value="LPERR05G23150.2"/>
    <property type="gene ID" value="LPERR05G23150"/>
</dbReference>
<reference evidence="1 2" key="1">
    <citation type="submission" date="2012-08" db="EMBL/GenBank/DDBJ databases">
        <title>Oryza genome evolution.</title>
        <authorList>
            <person name="Wing R.A."/>
        </authorList>
    </citation>
    <scope>NUCLEOTIDE SEQUENCE</scope>
</reference>
<evidence type="ECO:0000313" key="2">
    <source>
        <dbReference type="Proteomes" id="UP000032180"/>
    </source>
</evidence>
<name>A0A0D9WKC4_9ORYZ</name>
<dbReference type="AlphaFoldDB" id="A0A0D9WKC4"/>
<sequence length="121" mass="12906">MAAWSRIAGSAARAARALRGSAAATSSMTAGEMAIVASLAIITSGSVLTYTAWQVTNQLRDCLKGIVSEQKAFLRNLESQNSEFLQSLRALMEKQNALLGGIRVREASEEEEDEAGSIEDV</sequence>
<reference evidence="1" key="3">
    <citation type="submission" date="2015-04" db="UniProtKB">
        <authorList>
            <consortium name="EnsemblPlants"/>
        </authorList>
    </citation>
    <scope>IDENTIFICATION</scope>
</reference>
<dbReference type="EnsemblPlants" id="LPERR05G23150.1">
    <property type="protein sequence ID" value="LPERR05G23150.1"/>
    <property type="gene ID" value="LPERR05G23150"/>
</dbReference>
<accession>A0A0D9WKC4</accession>
<evidence type="ECO:0000313" key="1">
    <source>
        <dbReference type="EnsemblPlants" id="LPERR05G23150.2"/>
    </source>
</evidence>
<dbReference type="HOGENOM" id="CLU_2076510_0_0_1"/>
<dbReference type="Gramene" id="LPERR05G23150.2">
    <property type="protein sequence ID" value="LPERR05G23150.2"/>
    <property type="gene ID" value="LPERR05G23150"/>
</dbReference>
<keyword evidence="2" id="KW-1185">Reference proteome</keyword>
<dbReference type="Proteomes" id="UP000032180">
    <property type="component" value="Chromosome 5"/>
</dbReference>
<dbReference type="Gramene" id="LPERR05G23150.1">
    <property type="protein sequence ID" value="LPERR05G23150.1"/>
    <property type="gene ID" value="LPERR05G23150"/>
</dbReference>
<organism evidence="1 2">
    <name type="scientific">Leersia perrieri</name>
    <dbReference type="NCBI Taxonomy" id="77586"/>
    <lineage>
        <taxon>Eukaryota</taxon>
        <taxon>Viridiplantae</taxon>
        <taxon>Streptophyta</taxon>
        <taxon>Embryophyta</taxon>
        <taxon>Tracheophyta</taxon>
        <taxon>Spermatophyta</taxon>
        <taxon>Magnoliopsida</taxon>
        <taxon>Liliopsida</taxon>
        <taxon>Poales</taxon>
        <taxon>Poaceae</taxon>
        <taxon>BOP clade</taxon>
        <taxon>Oryzoideae</taxon>
        <taxon>Oryzeae</taxon>
        <taxon>Oryzinae</taxon>
        <taxon>Leersia</taxon>
    </lineage>
</organism>